<comment type="caution">
    <text evidence="6">The sequence shown here is derived from an EMBL/GenBank/DDBJ whole genome shotgun (WGS) entry which is preliminary data.</text>
</comment>
<dbReference type="Proteomes" id="UP001501764">
    <property type="component" value="Unassembled WGS sequence"/>
</dbReference>
<comment type="similarity">
    <text evidence="1 5">Belongs to the DNA glycosylase MPG family.</text>
</comment>
<dbReference type="SUPFAM" id="SSF50486">
    <property type="entry name" value="FMT C-terminal domain-like"/>
    <property type="match status" value="1"/>
</dbReference>
<name>A0ABP3WVP1_9CLOT</name>
<sequence length="205" mass="23628">MNMCLDKDYFKKGALDLAKDLLGKILVREVDGKIIKCKIVETESYIGKIDKASHAYNGRRTKRTEPLFHEGGIAYVYLIYGMYNCMNVISGAKDEGEGVLIRALEPLNEFNYLSNIRFNKDYESLTKAQKLSLTNGPGKLCKALSIDREFNYKKLYEKGDMYITNGDEEDFEIVETTRIGIDYAEEAKDFPWRFYIKGNKYISKK</sequence>
<dbReference type="InterPro" id="IPR011034">
    <property type="entry name" value="Formyl_transferase-like_C_sf"/>
</dbReference>
<dbReference type="EMBL" id="BAAACO010000001">
    <property type="protein sequence ID" value="GAA0857142.1"/>
    <property type="molecule type" value="Genomic_DNA"/>
</dbReference>
<evidence type="ECO:0000256" key="5">
    <source>
        <dbReference type="HAMAP-Rule" id="MF_00527"/>
    </source>
</evidence>
<keyword evidence="3 5" id="KW-0378">Hydrolase</keyword>
<dbReference type="EC" id="3.2.2.-" evidence="5"/>
<evidence type="ECO:0000313" key="6">
    <source>
        <dbReference type="EMBL" id="GAA0857142.1"/>
    </source>
</evidence>
<keyword evidence="7" id="KW-1185">Reference proteome</keyword>
<proteinExistence type="inferred from homology"/>
<dbReference type="HAMAP" id="MF_00527">
    <property type="entry name" value="3MGH"/>
    <property type="match status" value="1"/>
</dbReference>
<dbReference type="InterPro" id="IPR003180">
    <property type="entry name" value="MPG"/>
</dbReference>
<organism evidence="6 7">
    <name type="scientific">Clostridium nitritogenes</name>
    <dbReference type="NCBI Taxonomy" id="83340"/>
    <lineage>
        <taxon>Bacteria</taxon>
        <taxon>Bacillati</taxon>
        <taxon>Bacillota</taxon>
        <taxon>Clostridia</taxon>
        <taxon>Eubacteriales</taxon>
        <taxon>Clostridiaceae</taxon>
        <taxon>Clostridium</taxon>
    </lineage>
</organism>
<keyword evidence="2 5" id="KW-0227">DNA damage</keyword>
<dbReference type="CDD" id="cd00540">
    <property type="entry name" value="AAG"/>
    <property type="match status" value="1"/>
</dbReference>
<dbReference type="NCBIfam" id="NF002001">
    <property type="entry name" value="PRK00802.1-1"/>
    <property type="match status" value="1"/>
</dbReference>
<dbReference type="PANTHER" id="PTHR10429:SF0">
    <property type="entry name" value="DNA-3-METHYLADENINE GLYCOSYLASE"/>
    <property type="match status" value="1"/>
</dbReference>
<evidence type="ECO:0000256" key="1">
    <source>
        <dbReference type="ARBA" id="ARBA00009232"/>
    </source>
</evidence>
<dbReference type="Pfam" id="PF02245">
    <property type="entry name" value="Pur_DNA_glyco"/>
    <property type="match status" value="1"/>
</dbReference>
<dbReference type="PANTHER" id="PTHR10429">
    <property type="entry name" value="DNA-3-METHYLADENINE GLYCOSYLASE"/>
    <property type="match status" value="1"/>
</dbReference>
<protein>
    <recommendedName>
        <fullName evidence="5">Putative 3-methyladenine DNA glycosylase</fullName>
        <ecNumber evidence="5">3.2.2.-</ecNumber>
    </recommendedName>
</protein>
<evidence type="ECO:0000256" key="4">
    <source>
        <dbReference type="ARBA" id="ARBA00023204"/>
    </source>
</evidence>
<gene>
    <name evidence="6" type="ORF">GCM10008916_09590</name>
</gene>
<evidence type="ECO:0000256" key="2">
    <source>
        <dbReference type="ARBA" id="ARBA00022763"/>
    </source>
</evidence>
<dbReference type="InterPro" id="IPR036995">
    <property type="entry name" value="MPG_sf"/>
</dbReference>
<dbReference type="NCBIfam" id="TIGR00567">
    <property type="entry name" value="3mg"/>
    <property type="match status" value="1"/>
</dbReference>
<accession>A0ABP3WVP1</accession>
<dbReference type="Gene3D" id="3.10.300.10">
    <property type="entry name" value="Methylpurine-DNA glycosylase (MPG)"/>
    <property type="match status" value="1"/>
</dbReference>
<keyword evidence="4 5" id="KW-0234">DNA repair</keyword>
<evidence type="ECO:0000313" key="7">
    <source>
        <dbReference type="Proteomes" id="UP001501764"/>
    </source>
</evidence>
<evidence type="ECO:0000256" key="3">
    <source>
        <dbReference type="ARBA" id="ARBA00022801"/>
    </source>
</evidence>
<reference evidence="7" key="1">
    <citation type="journal article" date="2019" name="Int. J. Syst. Evol. Microbiol.">
        <title>The Global Catalogue of Microorganisms (GCM) 10K type strain sequencing project: providing services to taxonomists for standard genome sequencing and annotation.</title>
        <authorList>
            <consortium name="The Broad Institute Genomics Platform"/>
            <consortium name="The Broad Institute Genome Sequencing Center for Infectious Disease"/>
            <person name="Wu L."/>
            <person name="Ma J."/>
        </authorList>
    </citation>
    <scope>NUCLEOTIDE SEQUENCE [LARGE SCALE GENOMIC DNA]</scope>
    <source>
        <strain evidence="7">JCM 6485</strain>
    </source>
</reference>